<name>K9XSM8_STAC7</name>
<feature type="transmembrane region" description="Helical" evidence="1">
    <location>
        <begin position="64"/>
        <end position="82"/>
    </location>
</feature>
<evidence type="ECO:0000313" key="3">
    <source>
        <dbReference type="Proteomes" id="UP000010473"/>
    </source>
</evidence>
<keyword evidence="1" id="KW-0472">Membrane</keyword>
<dbReference type="RefSeq" id="WP_015192733.1">
    <property type="nucleotide sequence ID" value="NC_019748.1"/>
</dbReference>
<dbReference type="Proteomes" id="UP000010473">
    <property type="component" value="Chromosome"/>
</dbReference>
<proteinExistence type="predicted"/>
<gene>
    <name evidence="2" type="ordered locus">Sta7437_1494</name>
</gene>
<dbReference type="OrthoDB" id="581813at2"/>
<keyword evidence="1" id="KW-1133">Transmembrane helix</keyword>
<evidence type="ECO:0000313" key="2">
    <source>
        <dbReference type="EMBL" id="AFZ35061.1"/>
    </source>
</evidence>
<dbReference type="eggNOG" id="ENOG5030QHJ">
    <property type="taxonomic scope" value="Bacteria"/>
</dbReference>
<keyword evidence="1" id="KW-0812">Transmembrane</keyword>
<dbReference type="KEGG" id="scs:Sta7437_1494"/>
<dbReference type="AlphaFoldDB" id="K9XSM8"/>
<protein>
    <submittedName>
        <fullName evidence="2">Uncharacterized protein</fullName>
    </submittedName>
</protein>
<reference evidence="3" key="1">
    <citation type="journal article" date="2013" name="Proc. Natl. Acad. Sci. U.S.A.">
        <title>Improving the coverage of the cyanobacterial phylum using diversity-driven genome sequencing.</title>
        <authorList>
            <person name="Shih P.M."/>
            <person name="Wu D."/>
            <person name="Latifi A."/>
            <person name="Axen S.D."/>
            <person name="Fewer D.P."/>
            <person name="Talla E."/>
            <person name="Calteau A."/>
            <person name="Cai F."/>
            <person name="Tandeau de Marsac N."/>
            <person name="Rippka R."/>
            <person name="Herdman M."/>
            <person name="Sivonen K."/>
            <person name="Coursin T."/>
            <person name="Laurent T."/>
            <person name="Goodwin L."/>
            <person name="Nolan M."/>
            <person name="Davenport K.W."/>
            <person name="Han C.S."/>
            <person name="Rubin E.M."/>
            <person name="Eisen J.A."/>
            <person name="Woyke T."/>
            <person name="Gugger M."/>
            <person name="Kerfeld C.A."/>
        </authorList>
    </citation>
    <scope>NUCLEOTIDE SEQUENCE [LARGE SCALE GENOMIC DNA]</scope>
    <source>
        <strain evidence="3">ATCC 29371 / PCC 7437</strain>
    </source>
</reference>
<evidence type="ECO:0000256" key="1">
    <source>
        <dbReference type="SAM" id="Phobius"/>
    </source>
</evidence>
<dbReference type="EMBL" id="CP003653">
    <property type="protein sequence ID" value="AFZ35061.1"/>
    <property type="molecule type" value="Genomic_DNA"/>
</dbReference>
<accession>K9XSM8</accession>
<organism evidence="2 3">
    <name type="scientific">Stanieria cyanosphaera (strain ATCC 29371 / PCC 7437)</name>
    <dbReference type="NCBI Taxonomy" id="111780"/>
    <lineage>
        <taxon>Bacteria</taxon>
        <taxon>Bacillati</taxon>
        <taxon>Cyanobacteriota</taxon>
        <taxon>Cyanophyceae</taxon>
        <taxon>Pleurocapsales</taxon>
        <taxon>Dermocarpellaceae</taxon>
        <taxon>Stanieria</taxon>
    </lineage>
</organism>
<sequence length="179" mass="18968">MTKSQSSQSVKYTWGKFDNQTAARTTKTKIEQAGIAPEQVTLETENFQLPLQLQNTQIAKSVKGGAIAGTVLGAVIGLYISLVVTDFPRLGFAVFNDFNSVYFFAPLLGSGVGALTIGLIAALSGGNVPKPDVDLTTSNQSVVYLVAVKGTAAEINQAQEIIRQQGGTVEEEDRNSTAK</sequence>
<feature type="transmembrane region" description="Helical" evidence="1">
    <location>
        <begin position="102"/>
        <end position="123"/>
    </location>
</feature>
<dbReference type="HOGENOM" id="CLU_1501112_0_0_3"/>
<keyword evidence="3" id="KW-1185">Reference proteome</keyword>